<dbReference type="PROSITE" id="PS50068">
    <property type="entry name" value="LDLRA_2"/>
    <property type="match status" value="2"/>
</dbReference>
<dbReference type="Gene3D" id="4.10.400.10">
    <property type="entry name" value="Low-density Lipoprotein Receptor"/>
    <property type="match status" value="2"/>
</dbReference>
<evidence type="ECO:0000313" key="19">
    <source>
        <dbReference type="Proteomes" id="UP000002494"/>
    </source>
</evidence>
<dbReference type="SMART" id="SM00057">
    <property type="entry name" value="FIMAC"/>
    <property type="match status" value="1"/>
</dbReference>
<dbReference type="InterPro" id="IPR048719">
    <property type="entry name" value="CFAI_KAZAL"/>
</dbReference>
<dbReference type="SUPFAM" id="SSF57424">
    <property type="entry name" value="LDL receptor-like module"/>
    <property type="match status" value="2"/>
</dbReference>
<dbReference type="InterPro" id="IPR048722">
    <property type="entry name" value="CFAI_FIMAC_N"/>
</dbReference>
<evidence type="ECO:0000256" key="9">
    <source>
        <dbReference type="ARBA" id="ARBA00023157"/>
    </source>
</evidence>
<dbReference type="SUPFAM" id="SSF50494">
    <property type="entry name" value="Trypsin-like serine proteases"/>
    <property type="match status" value="1"/>
</dbReference>
<keyword evidence="2" id="KW-0964">Secreted</keyword>
<evidence type="ECO:0000256" key="7">
    <source>
        <dbReference type="ARBA" id="ARBA00022825"/>
    </source>
</evidence>
<feature type="disulfide bond" evidence="12">
    <location>
        <begin position="213"/>
        <end position="223"/>
    </location>
</feature>
<dbReference type="PROSITE" id="PS00135">
    <property type="entry name" value="TRYPSIN_SER"/>
    <property type="match status" value="1"/>
</dbReference>
<dbReference type="InterPro" id="IPR001190">
    <property type="entry name" value="SRCR"/>
</dbReference>
<dbReference type="InterPro" id="IPR023415">
    <property type="entry name" value="LDLR_class-A_CS"/>
</dbReference>
<dbReference type="InterPro" id="IPR043504">
    <property type="entry name" value="Peptidase_S1_PA_chymotrypsin"/>
</dbReference>
<dbReference type="CDD" id="cd00112">
    <property type="entry name" value="LDLa"/>
    <property type="match status" value="2"/>
</dbReference>
<dbReference type="InterPro" id="IPR003884">
    <property type="entry name" value="FacI_MAC"/>
</dbReference>
<proteinExistence type="evidence at protein level"/>
<feature type="disulfide bond" evidence="11">
    <location>
        <begin position="305"/>
        <end position="320"/>
    </location>
</feature>
<dbReference type="SMART" id="SM00020">
    <property type="entry name" value="Tryp_SPc"/>
    <property type="match status" value="1"/>
</dbReference>
<dbReference type="Pfam" id="PF00089">
    <property type="entry name" value="Trypsin"/>
    <property type="match status" value="1"/>
</dbReference>
<evidence type="ECO:0000256" key="4">
    <source>
        <dbReference type="ARBA" id="ARBA00022729"/>
    </source>
</evidence>
<comment type="subcellular location">
    <subcellularLocation>
        <location evidence="1">Secreted</location>
    </subcellularLocation>
</comment>
<dbReference type="OrthoDB" id="19606at2759"/>
<reference evidence="18" key="2">
    <citation type="submission" date="2025-08" db="UniProtKB">
        <authorList>
            <consortium name="Ensembl"/>
        </authorList>
    </citation>
    <scope>IDENTIFICATION</scope>
    <source>
        <strain evidence="18">Brown Norway</strain>
    </source>
</reference>
<dbReference type="PANTHER" id="PTHR24252">
    <property type="entry name" value="ACROSIN-RELATED"/>
    <property type="match status" value="1"/>
</dbReference>
<dbReference type="PROSITE" id="PS50287">
    <property type="entry name" value="SRCR_2"/>
    <property type="match status" value="1"/>
</dbReference>
<dbReference type="GO" id="GO:0004252">
    <property type="term" value="F:serine-type endopeptidase activity"/>
    <property type="evidence" value="ECO:0007669"/>
    <property type="project" value="UniProtKB-EC"/>
</dbReference>
<dbReference type="CDD" id="cd00190">
    <property type="entry name" value="Tryp_SPc"/>
    <property type="match status" value="1"/>
</dbReference>
<keyword evidence="9 12" id="KW-1015">Disulfide bond</keyword>
<comment type="caution">
    <text evidence="12">Lacks conserved residue(s) required for the propagation of feature annotation.</text>
</comment>
<dbReference type="InterPro" id="IPR001254">
    <property type="entry name" value="Trypsin_dom"/>
</dbReference>
<dbReference type="Pfam" id="PF00530">
    <property type="entry name" value="SRCR"/>
    <property type="match status" value="1"/>
</dbReference>
<feature type="chain" id="PRO_5045546149" evidence="14">
    <location>
        <begin position="41"/>
        <end position="689"/>
    </location>
</feature>
<dbReference type="GO" id="GO:0006958">
    <property type="term" value="P:complement activation, classical pathway"/>
    <property type="evidence" value="ECO:0007669"/>
    <property type="project" value="UniProtKB-KW"/>
</dbReference>
<feature type="disulfide bond" evidence="11">
    <location>
        <begin position="286"/>
        <end position="298"/>
    </location>
</feature>
<keyword evidence="4 14" id="KW-0732">Signal</keyword>
<dbReference type="InterPro" id="IPR001314">
    <property type="entry name" value="Peptidase_S1A"/>
</dbReference>
<dbReference type="Gene3D" id="3.30.60.30">
    <property type="match status" value="1"/>
</dbReference>
<evidence type="ECO:0000313" key="20">
    <source>
        <dbReference type="RGD" id="620429"/>
    </source>
</evidence>
<evidence type="ECO:0000256" key="2">
    <source>
        <dbReference type="ARBA" id="ARBA00022525"/>
    </source>
</evidence>
<name>A0A8I6AAQ9_RAT</name>
<dbReference type="GeneTree" id="ENSGT00930000151042"/>
<dbReference type="Pfam" id="PF21287">
    <property type="entry name" value="Kazal_CFAI"/>
    <property type="match status" value="1"/>
</dbReference>
<dbReference type="InterPro" id="IPR018114">
    <property type="entry name" value="TRYPSIN_HIS"/>
</dbReference>
<evidence type="ECO:0000256" key="11">
    <source>
        <dbReference type="PROSITE-ProRule" id="PRU00124"/>
    </source>
</evidence>
<dbReference type="SMART" id="SM00280">
    <property type="entry name" value="KAZAL"/>
    <property type="match status" value="1"/>
</dbReference>
<dbReference type="GO" id="GO:0045087">
    <property type="term" value="P:innate immune response"/>
    <property type="evidence" value="ECO:0007669"/>
    <property type="project" value="UniProtKB-KW"/>
</dbReference>
<dbReference type="GO" id="GO:0006508">
    <property type="term" value="P:proteolysis"/>
    <property type="evidence" value="ECO:0007669"/>
    <property type="project" value="UniProtKB-KW"/>
</dbReference>
<dbReference type="CDD" id="cd00104">
    <property type="entry name" value="KAZAL_FS"/>
    <property type="match status" value="1"/>
</dbReference>
<reference evidence="18" key="1">
    <citation type="submission" date="2024-01" db="EMBL/GenBank/DDBJ databases">
        <title>GRCr8: a new rat reference genome assembly contstructed from accurate long reads and long range scaffolding.</title>
        <authorList>
            <person name="Doris P.A."/>
            <person name="Kalbfleisch T."/>
            <person name="Li K."/>
            <person name="Howe K."/>
            <person name="Wood J."/>
        </authorList>
    </citation>
    <scope>NUCLEOTIDE SEQUENCE [LARGE SCALE GENOMIC DNA]</scope>
    <source>
        <strain evidence="18">Brown Norway</strain>
    </source>
</reference>
<evidence type="ECO:0000256" key="3">
    <source>
        <dbReference type="ARBA" id="ARBA00022670"/>
    </source>
</evidence>
<gene>
    <name evidence="18 20" type="primary">Cfi</name>
</gene>
<dbReference type="AlphaFoldDB" id="A0A8I6AAQ9"/>
<keyword evidence="21" id="KW-1267">Proteomics identification</keyword>
<evidence type="ECO:0000256" key="13">
    <source>
        <dbReference type="RuleBase" id="RU363034"/>
    </source>
</evidence>
<keyword evidence="10" id="KW-0325">Glycoprotein</keyword>
<feature type="signal peptide" evidence="14">
    <location>
        <begin position="1"/>
        <end position="40"/>
    </location>
</feature>
<feature type="domain" description="Kazal-like" evidence="17">
    <location>
        <begin position="85"/>
        <end position="133"/>
    </location>
</feature>
<evidence type="ECO:0000259" key="16">
    <source>
        <dbReference type="PROSITE" id="PS50287"/>
    </source>
</evidence>
<dbReference type="SUPFAM" id="SSF100895">
    <property type="entry name" value="Kazal-type serine protease inhibitors"/>
    <property type="match status" value="1"/>
</dbReference>
<dbReference type="PROSITE" id="PS01209">
    <property type="entry name" value="LDLRA_1"/>
    <property type="match status" value="1"/>
</dbReference>
<evidence type="ECO:0000256" key="12">
    <source>
        <dbReference type="PROSITE-ProRule" id="PRU00196"/>
    </source>
</evidence>
<evidence type="ECO:0000256" key="10">
    <source>
        <dbReference type="ARBA" id="ARBA00023180"/>
    </source>
</evidence>
<dbReference type="SMART" id="SM00192">
    <property type="entry name" value="LDLa"/>
    <property type="match status" value="2"/>
</dbReference>
<evidence type="ECO:0000313" key="18">
    <source>
        <dbReference type="Ensembl" id="ENSRNOP00000089885.2"/>
    </source>
</evidence>
<keyword evidence="8" id="KW-0391">Immunity</keyword>
<dbReference type="PROSITE" id="PS50240">
    <property type="entry name" value="TRYPSIN_DOM"/>
    <property type="match status" value="1"/>
</dbReference>
<keyword evidence="19" id="KW-1185">Reference proteome</keyword>
<evidence type="ECO:0000256" key="1">
    <source>
        <dbReference type="ARBA" id="ARBA00004613"/>
    </source>
</evidence>
<dbReference type="InterPro" id="IPR002350">
    <property type="entry name" value="Kazal_dom"/>
</dbReference>
<dbReference type="PROSITE" id="PS00134">
    <property type="entry name" value="TRYPSIN_HIS"/>
    <property type="match status" value="1"/>
</dbReference>
<dbReference type="Pfam" id="PF00057">
    <property type="entry name" value="Ldl_recept_a"/>
    <property type="match status" value="2"/>
</dbReference>
<dbReference type="CTD" id="3426"/>
<keyword evidence="3 13" id="KW-0645">Protease</keyword>
<evidence type="ECO:0000259" key="15">
    <source>
        <dbReference type="PROSITE" id="PS50240"/>
    </source>
</evidence>
<dbReference type="InterPro" id="IPR036772">
    <property type="entry name" value="SRCR-like_dom_sf"/>
</dbReference>
<dbReference type="GO" id="GO:0016020">
    <property type="term" value="C:membrane"/>
    <property type="evidence" value="ECO:0007669"/>
    <property type="project" value="InterPro"/>
</dbReference>
<dbReference type="SMART" id="SM00202">
    <property type="entry name" value="SR"/>
    <property type="match status" value="1"/>
</dbReference>
<dbReference type="PRINTS" id="PR00722">
    <property type="entry name" value="CHYMOTRYPSIN"/>
</dbReference>
<dbReference type="PANTHER" id="PTHR24252:SF17">
    <property type="entry name" value="SUPPRESSOR OF TUMORIGENICITY 14 PROTEIN HOMOLOG-RELATED"/>
    <property type="match status" value="1"/>
</dbReference>
<dbReference type="InterPro" id="IPR033116">
    <property type="entry name" value="TRYPSIN_SER"/>
</dbReference>
<dbReference type="GO" id="GO:0046872">
    <property type="term" value="F:metal ion binding"/>
    <property type="evidence" value="ECO:0007669"/>
    <property type="project" value="UniProtKB-KW"/>
</dbReference>
<evidence type="ECO:0000256" key="6">
    <source>
        <dbReference type="ARBA" id="ARBA00022801"/>
    </source>
</evidence>
<keyword evidence="7 13" id="KW-0720">Serine protease</keyword>
<protein>
    <submittedName>
        <fullName evidence="18">Complement factor I</fullName>
    </submittedName>
</protein>
<dbReference type="InterPro" id="IPR036055">
    <property type="entry name" value="LDL_receptor-like_sf"/>
</dbReference>
<evidence type="ECO:0000259" key="17">
    <source>
        <dbReference type="PROSITE" id="PS51465"/>
    </source>
</evidence>
<feature type="disulfide bond" evidence="11">
    <location>
        <begin position="256"/>
        <end position="274"/>
    </location>
</feature>
<evidence type="ECO:0000256" key="14">
    <source>
        <dbReference type="SAM" id="SignalP"/>
    </source>
</evidence>
<feature type="domain" description="Peptidase S1" evidence="15">
    <location>
        <begin position="447"/>
        <end position="680"/>
    </location>
</feature>
<dbReference type="Ensembl" id="ENSRNOT00000113687.2">
    <property type="protein sequence ID" value="ENSRNOP00000089885.2"/>
    <property type="gene ID" value="ENSRNOG00000053400.3"/>
</dbReference>
<keyword evidence="5" id="KW-0677">Repeat</keyword>
<organism evidence="18 19">
    <name type="scientific">Rattus norvegicus</name>
    <name type="common">Rat</name>
    <dbReference type="NCBI Taxonomy" id="10116"/>
    <lineage>
        <taxon>Eukaryota</taxon>
        <taxon>Metazoa</taxon>
        <taxon>Chordata</taxon>
        <taxon>Craniata</taxon>
        <taxon>Vertebrata</taxon>
        <taxon>Euteleostomi</taxon>
        <taxon>Mammalia</taxon>
        <taxon>Eutheria</taxon>
        <taxon>Euarchontoglires</taxon>
        <taxon>Glires</taxon>
        <taxon>Rodentia</taxon>
        <taxon>Myomorpha</taxon>
        <taxon>Muroidea</taxon>
        <taxon>Muridae</taxon>
        <taxon>Murinae</taxon>
        <taxon>Rattus</taxon>
    </lineage>
</organism>
<dbReference type="Pfam" id="PF21286">
    <property type="entry name" value="CFAI_FIMAC_N"/>
    <property type="match status" value="1"/>
</dbReference>
<dbReference type="GO" id="GO:0005576">
    <property type="term" value="C:extracellular region"/>
    <property type="evidence" value="ECO:0007669"/>
    <property type="project" value="UniProtKB-SubCell"/>
</dbReference>
<reference evidence="18" key="3">
    <citation type="submission" date="2025-09" db="UniProtKB">
        <authorList>
            <consortium name="Ensembl"/>
        </authorList>
    </citation>
    <scope>IDENTIFICATION</scope>
    <source>
        <strain evidence="18">Brown Norway</strain>
    </source>
</reference>
<evidence type="ECO:0000256" key="5">
    <source>
        <dbReference type="ARBA" id="ARBA00022737"/>
    </source>
</evidence>
<sequence length="689" mass="77107">MSGAYLEWRRVFRGDAAPHTSSMKLALLILLLLNPHLSSSKNTPASGQPQEDLVEQKCLLKNYTHHSCDKVFCQPWQKCIEGTCACKLPYQCPKAGTPVCATNGRGYPTYCHLKSFECLHPEIKFSNNGTCTAEEKFNVSLIYGSTDTEGIVQVKLVDQDEKMFICKNSWSTVEANVACFDLGFPLGVRDIQGRFNIPVNHKINSTECLHVRCQGVETSLAECTFTKKSSKAPHGLAGVVCYTQDADFPTSQSFQCVNGKRIPQEKACDGVNDCGDQSDELCCKGCRGQAFLCKSGVCIPNQRKCNGEVDCITGEDESGCEGTRKAVGGNRIPSLLMELLQCYLCLYMFTISFREEKENLTYGFCHFYGHHSRFQAAAWSMSHTEDKKNKIHKGLARSDQGGETEIETEETEMLTPDMDTERKRIKSLLPKLSCGVKRNTHIRRKRVVGGKPAEMGDYPWQVAIKDGDRITCGGIYIGGCWILTAAHCVRPSRYRNYQVWTSLLDWLKPNSQLAVQGVSRVVVHEKYNGATYQNDIALVEMKKHPGKKECELINSVPACVPWSPYLFQPNDRCIISGWGREKDNQKVYSLRWGEVDLIGNCSRFYPGRYYEKEMQCAGTSDGSIDACKGDSGGPLVCKDVNNVTYVWGIVSWGENCGKPEFPGVYTRVASYFDWISYYVGRPLVSQYNV</sequence>
<accession>A0A8I6AAQ9</accession>
<dbReference type="RGD" id="620429">
    <property type="gene designation" value="Cfi"/>
</dbReference>
<dbReference type="InterPro" id="IPR009003">
    <property type="entry name" value="Peptidase_S1_PA"/>
</dbReference>
<evidence type="ECO:0000256" key="8">
    <source>
        <dbReference type="ARBA" id="ARBA00022859"/>
    </source>
</evidence>
<dbReference type="SUPFAM" id="SSF56487">
    <property type="entry name" value="SRCR-like"/>
    <property type="match status" value="1"/>
</dbReference>
<dbReference type="Gene3D" id="3.10.250.10">
    <property type="entry name" value="SRCR-like domain"/>
    <property type="match status" value="1"/>
</dbReference>
<dbReference type="OMA" id="YECQQPK"/>
<dbReference type="InterPro" id="IPR036058">
    <property type="entry name" value="Kazal_dom_sf"/>
</dbReference>
<dbReference type="Gene3D" id="2.40.10.10">
    <property type="entry name" value="Trypsin-like serine proteases"/>
    <property type="match status" value="1"/>
</dbReference>
<dbReference type="PROSITE" id="PS51465">
    <property type="entry name" value="KAZAL_2"/>
    <property type="match status" value="1"/>
</dbReference>
<dbReference type="SMR" id="A0A8I6AAQ9"/>
<dbReference type="Proteomes" id="UP000002494">
    <property type="component" value="Chromosome 2"/>
</dbReference>
<feature type="domain" description="SRCR" evidence="16">
    <location>
        <begin position="139"/>
        <end position="242"/>
    </location>
</feature>
<keyword evidence="6 13" id="KW-0378">Hydrolase</keyword>
<feature type="disulfide bond" evidence="11">
    <location>
        <begin position="268"/>
        <end position="283"/>
    </location>
</feature>
<evidence type="ECO:0007829" key="21">
    <source>
        <dbReference type="PeptideAtlas" id="A0A8I6AAQ9"/>
    </source>
</evidence>
<feature type="disulfide bond" evidence="11">
    <location>
        <begin position="293"/>
        <end position="311"/>
    </location>
</feature>
<dbReference type="InterPro" id="IPR002172">
    <property type="entry name" value="LDrepeatLR_classA_rpt"/>
</dbReference>